<dbReference type="SUPFAM" id="SSF52540">
    <property type="entry name" value="P-loop containing nucleoside triphosphate hydrolases"/>
    <property type="match status" value="1"/>
</dbReference>
<keyword evidence="4" id="KW-0804">Transcription</keyword>
<reference evidence="7" key="1">
    <citation type="submission" date="2012-11" db="EMBL/GenBank/DDBJ databases">
        <authorList>
            <person name="Lucero-Rivera Y.E."/>
            <person name="Tovar-Ramirez D."/>
        </authorList>
    </citation>
    <scope>NUCLEOTIDE SEQUENCE [LARGE SCALE GENOMIC DNA]</scope>
    <source>
        <strain evidence="7">Araruama</strain>
    </source>
</reference>
<evidence type="ECO:0000259" key="5">
    <source>
        <dbReference type="PROSITE" id="PS50045"/>
    </source>
</evidence>
<dbReference type="Gene3D" id="1.10.8.60">
    <property type="match status" value="1"/>
</dbReference>
<name>A0A1V1PGZ1_9BACT</name>
<dbReference type="Pfam" id="PF02954">
    <property type="entry name" value="HTH_8"/>
    <property type="match status" value="1"/>
</dbReference>
<dbReference type="GO" id="GO:0005524">
    <property type="term" value="F:ATP binding"/>
    <property type="evidence" value="ECO:0007669"/>
    <property type="project" value="UniProtKB-KW"/>
</dbReference>
<dbReference type="PANTHER" id="PTHR32071">
    <property type="entry name" value="TRANSCRIPTIONAL REGULATORY PROTEIN"/>
    <property type="match status" value="1"/>
</dbReference>
<dbReference type="EMBL" id="ATBP01000027">
    <property type="protein sequence ID" value="ETR74013.1"/>
    <property type="molecule type" value="Genomic_DNA"/>
</dbReference>
<dbReference type="PROSITE" id="PS50045">
    <property type="entry name" value="SIGMA54_INTERACT_4"/>
    <property type="match status" value="1"/>
</dbReference>
<comment type="caution">
    <text evidence="6">The sequence shown here is derived from an EMBL/GenBank/DDBJ whole genome shotgun (WGS) entry which is preliminary data.</text>
</comment>
<dbReference type="PROSITE" id="PS00688">
    <property type="entry name" value="SIGMA54_INTERACT_3"/>
    <property type="match status" value="1"/>
</dbReference>
<keyword evidence="2" id="KW-0067">ATP-binding</keyword>
<dbReference type="SMART" id="SM00382">
    <property type="entry name" value="AAA"/>
    <property type="match status" value="1"/>
</dbReference>
<evidence type="ECO:0000256" key="1">
    <source>
        <dbReference type="ARBA" id="ARBA00022741"/>
    </source>
</evidence>
<evidence type="ECO:0000256" key="4">
    <source>
        <dbReference type="ARBA" id="ARBA00023163"/>
    </source>
</evidence>
<dbReference type="Gene3D" id="1.10.10.60">
    <property type="entry name" value="Homeodomain-like"/>
    <property type="match status" value="1"/>
</dbReference>
<gene>
    <name evidence="6" type="ORF">OMM_06594</name>
</gene>
<sequence length="328" mass="37124">MDEHFSLTRKMGSSDAICKLAVKVNRVAKSDFTVIIIGESGSGKELISRAIHHYSHRAKGPFVAIDCGAIPENLLESELFGHEKGAFTGAIKQKPGKFEMAKKGTLLLDEISNMTLGAQAKLLRAIQEKMIYRVGSTDPFEIDVRILVSSNQDIGDAEASRSFRRDLYYRLNEFTIRIPPLRKRKEDIPYLANMFIEETNVELGKNVKGFSEKAGEALLKYHWPGNVRQLKASIRRAVLLADEAIEEEHLDIVNEPVDRGYMQFTSQGEVWIGRSLKEIVQENTRSLEREVIQFMLNYTDGNKSKAASLLKIDYKTLYNKIKKLGIKK</sequence>
<dbReference type="InterPro" id="IPR003593">
    <property type="entry name" value="AAA+_ATPase"/>
</dbReference>
<dbReference type="AlphaFoldDB" id="A0A1V1PGZ1"/>
<proteinExistence type="predicted"/>
<accession>A0A1V1PGZ1</accession>
<dbReference type="InterPro" id="IPR009057">
    <property type="entry name" value="Homeodomain-like_sf"/>
</dbReference>
<evidence type="ECO:0000313" key="6">
    <source>
        <dbReference type="EMBL" id="ETR74013.1"/>
    </source>
</evidence>
<evidence type="ECO:0000313" key="7">
    <source>
        <dbReference type="Proteomes" id="UP000189670"/>
    </source>
</evidence>
<dbReference type="InterPro" id="IPR025944">
    <property type="entry name" value="Sigma_54_int_dom_CS"/>
</dbReference>
<dbReference type="Gene3D" id="3.40.50.300">
    <property type="entry name" value="P-loop containing nucleotide triphosphate hydrolases"/>
    <property type="match status" value="1"/>
</dbReference>
<dbReference type="GO" id="GO:0006355">
    <property type="term" value="P:regulation of DNA-templated transcription"/>
    <property type="evidence" value="ECO:0007669"/>
    <property type="project" value="InterPro"/>
</dbReference>
<keyword evidence="1" id="KW-0547">Nucleotide-binding</keyword>
<dbReference type="SUPFAM" id="SSF46689">
    <property type="entry name" value="Homeodomain-like"/>
    <property type="match status" value="1"/>
</dbReference>
<evidence type="ECO:0000256" key="2">
    <source>
        <dbReference type="ARBA" id="ARBA00022840"/>
    </source>
</evidence>
<keyword evidence="3" id="KW-0805">Transcription regulation</keyword>
<dbReference type="InterPro" id="IPR002078">
    <property type="entry name" value="Sigma_54_int"/>
</dbReference>
<dbReference type="CDD" id="cd00009">
    <property type="entry name" value="AAA"/>
    <property type="match status" value="1"/>
</dbReference>
<protein>
    <submittedName>
        <fullName evidence="6">Two component, sigma54 specific, transcriptional regulator, fis family protein</fullName>
    </submittedName>
</protein>
<dbReference type="Proteomes" id="UP000189670">
    <property type="component" value="Unassembled WGS sequence"/>
</dbReference>
<dbReference type="PRINTS" id="PR01590">
    <property type="entry name" value="HTHFIS"/>
</dbReference>
<dbReference type="InterPro" id="IPR002197">
    <property type="entry name" value="HTH_Fis"/>
</dbReference>
<dbReference type="PROSITE" id="PS00675">
    <property type="entry name" value="SIGMA54_INTERACT_1"/>
    <property type="match status" value="1"/>
</dbReference>
<dbReference type="InterPro" id="IPR027417">
    <property type="entry name" value="P-loop_NTPase"/>
</dbReference>
<dbReference type="InterPro" id="IPR025662">
    <property type="entry name" value="Sigma_54_int_dom_ATP-bd_1"/>
</dbReference>
<dbReference type="FunFam" id="3.40.50.300:FF:000006">
    <property type="entry name" value="DNA-binding transcriptional regulator NtrC"/>
    <property type="match status" value="1"/>
</dbReference>
<evidence type="ECO:0000256" key="3">
    <source>
        <dbReference type="ARBA" id="ARBA00023015"/>
    </source>
</evidence>
<dbReference type="GO" id="GO:0043565">
    <property type="term" value="F:sequence-specific DNA binding"/>
    <property type="evidence" value="ECO:0007669"/>
    <property type="project" value="InterPro"/>
</dbReference>
<dbReference type="Pfam" id="PF00158">
    <property type="entry name" value="Sigma54_activat"/>
    <property type="match status" value="1"/>
</dbReference>
<organism evidence="6 7">
    <name type="scientific">Candidatus Magnetoglobus multicellularis str. Araruama</name>
    <dbReference type="NCBI Taxonomy" id="890399"/>
    <lineage>
        <taxon>Bacteria</taxon>
        <taxon>Pseudomonadati</taxon>
        <taxon>Thermodesulfobacteriota</taxon>
        <taxon>Desulfobacteria</taxon>
        <taxon>Desulfobacterales</taxon>
        <taxon>Desulfobacteraceae</taxon>
        <taxon>Candidatus Magnetoglobus</taxon>
    </lineage>
</organism>
<dbReference type="Pfam" id="PF25601">
    <property type="entry name" value="AAA_lid_14"/>
    <property type="match status" value="1"/>
</dbReference>
<dbReference type="InterPro" id="IPR058031">
    <property type="entry name" value="AAA_lid_NorR"/>
</dbReference>
<feature type="domain" description="Sigma-54 factor interaction" evidence="5">
    <location>
        <begin position="10"/>
        <end position="239"/>
    </location>
</feature>